<gene>
    <name evidence="11" type="ORF">SAMN04488519_107190</name>
</gene>
<dbReference type="SUPFAM" id="SSF52172">
    <property type="entry name" value="CheY-like"/>
    <property type="match status" value="1"/>
</dbReference>
<evidence type="ECO:0000256" key="8">
    <source>
        <dbReference type="PROSITE-ProRule" id="PRU00169"/>
    </source>
</evidence>
<evidence type="ECO:0000259" key="9">
    <source>
        <dbReference type="PROSITE" id="PS50110"/>
    </source>
</evidence>
<dbReference type="SMART" id="SM00448">
    <property type="entry name" value="REC"/>
    <property type="match status" value="1"/>
</dbReference>
<keyword evidence="3 8" id="KW-0597">Phosphoprotein</keyword>
<evidence type="ECO:0000259" key="10">
    <source>
        <dbReference type="PROSITE" id="PS50112"/>
    </source>
</evidence>
<comment type="catalytic activity">
    <reaction evidence="1">
        <text>ATP + protein L-histidine = ADP + protein N-phospho-L-histidine.</text>
        <dbReference type="EC" id="2.7.13.3"/>
    </reaction>
</comment>
<dbReference type="NCBIfam" id="TIGR00229">
    <property type="entry name" value="sensory_box"/>
    <property type="match status" value="1"/>
</dbReference>
<dbReference type="InterPro" id="IPR001789">
    <property type="entry name" value="Sig_transdc_resp-reg_receiver"/>
</dbReference>
<dbReference type="STRING" id="226506.SAMN04488519_107190"/>
<reference evidence="12" key="1">
    <citation type="submission" date="2016-10" db="EMBL/GenBank/DDBJ databases">
        <authorList>
            <person name="Varghese N."/>
            <person name="Submissions S."/>
        </authorList>
    </citation>
    <scope>NUCLEOTIDE SEQUENCE [LARGE SCALE GENOMIC DNA]</scope>
    <source>
        <strain evidence="12">DSM 15282</strain>
    </source>
</reference>
<protein>
    <recommendedName>
        <fullName evidence="2">histidine kinase</fullName>
        <ecNumber evidence="2">2.7.13.3</ecNumber>
    </recommendedName>
</protein>
<evidence type="ECO:0000313" key="11">
    <source>
        <dbReference type="EMBL" id="SFO50270.1"/>
    </source>
</evidence>
<dbReference type="PROSITE" id="PS50112">
    <property type="entry name" value="PAS"/>
    <property type="match status" value="1"/>
</dbReference>
<dbReference type="PANTHER" id="PTHR48111">
    <property type="entry name" value="REGULATOR OF RPOS"/>
    <property type="match status" value="1"/>
</dbReference>
<dbReference type="InterPro" id="IPR039420">
    <property type="entry name" value="WalR-like"/>
</dbReference>
<evidence type="ECO:0000256" key="4">
    <source>
        <dbReference type="ARBA" id="ARBA00023012"/>
    </source>
</evidence>
<dbReference type="InterPro" id="IPR011006">
    <property type="entry name" value="CheY-like_superfamily"/>
</dbReference>
<keyword evidence="5" id="KW-0805">Transcription regulation</keyword>
<dbReference type="CDD" id="cd00156">
    <property type="entry name" value="REC"/>
    <property type="match status" value="1"/>
</dbReference>
<organism evidence="11 12">
    <name type="scientific">Algoriphagus ornithinivorans</name>
    <dbReference type="NCBI Taxonomy" id="226506"/>
    <lineage>
        <taxon>Bacteria</taxon>
        <taxon>Pseudomonadati</taxon>
        <taxon>Bacteroidota</taxon>
        <taxon>Cytophagia</taxon>
        <taxon>Cytophagales</taxon>
        <taxon>Cyclobacteriaceae</taxon>
        <taxon>Algoriphagus</taxon>
    </lineage>
</organism>
<dbReference type="SMART" id="SM00091">
    <property type="entry name" value="PAS"/>
    <property type="match status" value="1"/>
</dbReference>
<dbReference type="GO" id="GO:0005829">
    <property type="term" value="C:cytosol"/>
    <property type="evidence" value="ECO:0007669"/>
    <property type="project" value="TreeGrafter"/>
</dbReference>
<feature type="domain" description="PAS" evidence="10">
    <location>
        <begin position="140"/>
        <end position="211"/>
    </location>
</feature>
<keyword evidence="4" id="KW-0902">Two-component regulatory system</keyword>
<evidence type="ECO:0000256" key="5">
    <source>
        <dbReference type="ARBA" id="ARBA00023015"/>
    </source>
</evidence>
<keyword evidence="7" id="KW-0804">Transcription</keyword>
<dbReference type="GO" id="GO:0006355">
    <property type="term" value="P:regulation of DNA-templated transcription"/>
    <property type="evidence" value="ECO:0007669"/>
    <property type="project" value="TreeGrafter"/>
</dbReference>
<dbReference type="GO" id="GO:0032993">
    <property type="term" value="C:protein-DNA complex"/>
    <property type="evidence" value="ECO:0007669"/>
    <property type="project" value="TreeGrafter"/>
</dbReference>
<evidence type="ECO:0000256" key="3">
    <source>
        <dbReference type="ARBA" id="ARBA00022553"/>
    </source>
</evidence>
<evidence type="ECO:0000313" key="12">
    <source>
        <dbReference type="Proteomes" id="UP000199564"/>
    </source>
</evidence>
<dbReference type="GO" id="GO:0000156">
    <property type="term" value="F:phosphorelay response regulator activity"/>
    <property type="evidence" value="ECO:0007669"/>
    <property type="project" value="TreeGrafter"/>
</dbReference>
<dbReference type="Pfam" id="PF00512">
    <property type="entry name" value="HisKA"/>
    <property type="match status" value="1"/>
</dbReference>
<dbReference type="InterPro" id="IPR000014">
    <property type="entry name" value="PAS"/>
</dbReference>
<dbReference type="InterPro" id="IPR036097">
    <property type="entry name" value="HisK_dim/P_sf"/>
</dbReference>
<dbReference type="SUPFAM" id="SSF55785">
    <property type="entry name" value="PYP-like sensor domain (PAS domain)"/>
    <property type="match status" value="1"/>
</dbReference>
<name>A0A1I5HQK5_9BACT</name>
<dbReference type="PANTHER" id="PTHR48111:SF1">
    <property type="entry name" value="TWO-COMPONENT RESPONSE REGULATOR ORR33"/>
    <property type="match status" value="1"/>
</dbReference>
<dbReference type="EC" id="2.7.13.3" evidence="2"/>
<evidence type="ECO:0000256" key="6">
    <source>
        <dbReference type="ARBA" id="ARBA00023125"/>
    </source>
</evidence>
<evidence type="ECO:0000256" key="1">
    <source>
        <dbReference type="ARBA" id="ARBA00000085"/>
    </source>
</evidence>
<dbReference type="Gene3D" id="1.10.287.130">
    <property type="match status" value="1"/>
</dbReference>
<dbReference type="Proteomes" id="UP000199564">
    <property type="component" value="Unassembled WGS sequence"/>
</dbReference>
<dbReference type="CDD" id="cd00082">
    <property type="entry name" value="HisKA"/>
    <property type="match status" value="1"/>
</dbReference>
<keyword evidence="12" id="KW-1185">Reference proteome</keyword>
<dbReference type="CDD" id="cd00130">
    <property type="entry name" value="PAS"/>
    <property type="match status" value="1"/>
</dbReference>
<dbReference type="GO" id="GO:0000976">
    <property type="term" value="F:transcription cis-regulatory region binding"/>
    <property type="evidence" value="ECO:0007669"/>
    <property type="project" value="TreeGrafter"/>
</dbReference>
<dbReference type="InterPro" id="IPR003661">
    <property type="entry name" value="HisK_dim/P_dom"/>
</dbReference>
<dbReference type="Pfam" id="PF13426">
    <property type="entry name" value="PAS_9"/>
    <property type="match status" value="1"/>
</dbReference>
<dbReference type="Gene3D" id="3.40.50.2300">
    <property type="match status" value="1"/>
</dbReference>
<dbReference type="SUPFAM" id="SSF47384">
    <property type="entry name" value="Homodimeric domain of signal transducing histidine kinase"/>
    <property type="match status" value="1"/>
</dbReference>
<evidence type="ECO:0000256" key="2">
    <source>
        <dbReference type="ARBA" id="ARBA00012438"/>
    </source>
</evidence>
<feature type="modified residue" description="4-aspartylphosphate" evidence="8">
    <location>
        <position position="62"/>
    </location>
</feature>
<feature type="domain" description="Response regulatory" evidence="9">
    <location>
        <begin position="9"/>
        <end position="127"/>
    </location>
</feature>
<dbReference type="GO" id="GO:0000155">
    <property type="term" value="F:phosphorelay sensor kinase activity"/>
    <property type="evidence" value="ECO:0007669"/>
    <property type="project" value="InterPro"/>
</dbReference>
<dbReference type="RefSeq" id="WP_091654610.1">
    <property type="nucleotide sequence ID" value="NZ_FOVW01000007.1"/>
</dbReference>
<dbReference type="EMBL" id="FOVW01000007">
    <property type="protein sequence ID" value="SFO50270.1"/>
    <property type="molecule type" value="Genomic_DNA"/>
</dbReference>
<proteinExistence type="predicted"/>
<keyword evidence="6" id="KW-0238">DNA-binding</keyword>
<dbReference type="PROSITE" id="PS50110">
    <property type="entry name" value="RESPONSE_REGULATORY"/>
    <property type="match status" value="1"/>
</dbReference>
<evidence type="ECO:0000256" key="7">
    <source>
        <dbReference type="ARBA" id="ARBA00023163"/>
    </source>
</evidence>
<accession>A0A1I5HQK5</accession>
<dbReference type="Pfam" id="PF00072">
    <property type="entry name" value="Response_reg"/>
    <property type="match status" value="1"/>
</dbReference>
<dbReference type="Gene3D" id="3.30.450.20">
    <property type="entry name" value="PAS domain"/>
    <property type="match status" value="1"/>
</dbReference>
<dbReference type="InterPro" id="IPR035965">
    <property type="entry name" value="PAS-like_dom_sf"/>
</dbReference>
<sequence length="338" mass="38910">MKKDEKPYHILVIEDNLGDFVILEEYLSESILNLEATHAENFKEAVELLEKDQQLYDLVFLDLSLPDKSGEELVKEITKRAEEIPVVVLTGFADLEFGSRSLALGASDYLVKDDLSPAVLYKSLIYNIQRVNFISELKDSKKKYADLFQLNPSPILVYDFETLKILDVNEASVQKYGYSREEFLNMDLKDLRPKEDEAILISAVEEFWKKNGKNYKKISRHLKKNGELMDVERSPAKIKINNKDAGMVLINDITENLKYIHKIEEQNQTFKEIAWIQSHVVRAPLARLMGLVNLLEGSEENLSEDNKKLIEYIKLSSEELDAIIRDISKKSEGIYNES</sequence>
<dbReference type="AlphaFoldDB" id="A0A1I5HQK5"/>